<organism evidence="6 7">
    <name type="scientific">Chloroflexus islandicus</name>
    <dbReference type="NCBI Taxonomy" id="1707952"/>
    <lineage>
        <taxon>Bacteria</taxon>
        <taxon>Bacillati</taxon>
        <taxon>Chloroflexota</taxon>
        <taxon>Chloroflexia</taxon>
        <taxon>Chloroflexales</taxon>
        <taxon>Chloroflexineae</taxon>
        <taxon>Chloroflexaceae</taxon>
        <taxon>Chloroflexus</taxon>
    </lineage>
</organism>
<dbReference type="InterPro" id="IPR038584">
    <property type="entry name" value="Ribosomal_bL33_sf"/>
</dbReference>
<dbReference type="HAMAP" id="MF_00294">
    <property type="entry name" value="Ribosomal_bL33"/>
    <property type="match status" value="1"/>
</dbReference>
<evidence type="ECO:0000313" key="6">
    <source>
        <dbReference type="EMBL" id="OAN44983.1"/>
    </source>
</evidence>
<evidence type="ECO:0000256" key="1">
    <source>
        <dbReference type="ARBA" id="ARBA00007596"/>
    </source>
</evidence>
<dbReference type="AlphaFoldDB" id="A0A178M8X3"/>
<dbReference type="GO" id="GO:0003735">
    <property type="term" value="F:structural constituent of ribosome"/>
    <property type="evidence" value="ECO:0007669"/>
    <property type="project" value="InterPro"/>
</dbReference>
<comment type="caution">
    <text evidence="6">The sequence shown here is derived from an EMBL/GenBank/DDBJ whole genome shotgun (WGS) entry which is preliminary data.</text>
</comment>
<keyword evidence="3 5" id="KW-0687">Ribonucleoprotein</keyword>
<reference evidence="6 7" key="1">
    <citation type="submission" date="2016-04" db="EMBL/GenBank/DDBJ databases">
        <title>Chloroflexus islandicus sp. nov., a thermophilic filamentous anoxygenic phototrophic bacterium from geyser Strokkur (Iceland).</title>
        <authorList>
            <person name="Gaisin V.A."/>
            <person name="Kalashnikov A.M."/>
            <person name="Sukhacheva M.V."/>
            <person name="Grouzdev D.S."/>
            <person name="Ivanov T.M."/>
            <person name="Kuznetsov B."/>
            <person name="Gorlenko V.M."/>
        </authorList>
    </citation>
    <scope>NUCLEOTIDE SEQUENCE [LARGE SCALE GENOMIC DNA]</scope>
    <source>
        <strain evidence="7">isl-2</strain>
    </source>
</reference>
<keyword evidence="7" id="KW-1185">Reference proteome</keyword>
<sequence length="54" mass="6457">MASKKGNRIVIKLKSTESGHTYTTEKNRRNDPSRLELRKYDPIVRRHVVYRETK</sequence>
<proteinExistence type="inferred from homology"/>
<dbReference type="Proteomes" id="UP000078287">
    <property type="component" value="Unassembled WGS sequence"/>
</dbReference>
<dbReference type="FunFam" id="2.20.28.120:FF:000012">
    <property type="entry name" value="50S ribosomal protein L33"/>
    <property type="match status" value="1"/>
</dbReference>
<dbReference type="PANTHER" id="PTHR15238:SF1">
    <property type="entry name" value="LARGE RIBOSOMAL SUBUNIT PROTEIN BL33M"/>
    <property type="match status" value="1"/>
</dbReference>
<dbReference type="SUPFAM" id="SSF57829">
    <property type="entry name" value="Zn-binding ribosomal proteins"/>
    <property type="match status" value="1"/>
</dbReference>
<dbReference type="Pfam" id="PF00471">
    <property type="entry name" value="Ribosomal_L33"/>
    <property type="match status" value="1"/>
</dbReference>
<dbReference type="NCBIfam" id="TIGR01023">
    <property type="entry name" value="rpmG_bact"/>
    <property type="match status" value="1"/>
</dbReference>
<dbReference type="NCBIfam" id="NF001860">
    <property type="entry name" value="PRK00595.1"/>
    <property type="match status" value="1"/>
</dbReference>
<dbReference type="GO" id="GO:0022625">
    <property type="term" value="C:cytosolic large ribosomal subunit"/>
    <property type="evidence" value="ECO:0007669"/>
    <property type="project" value="TreeGrafter"/>
</dbReference>
<accession>A0A178M8X3</accession>
<dbReference type="STRING" id="1707952.A6A03_02170"/>
<keyword evidence="2 5" id="KW-0689">Ribosomal protein</keyword>
<dbReference type="InterPro" id="IPR018264">
    <property type="entry name" value="Ribosomal_bL33_CS"/>
</dbReference>
<evidence type="ECO:0000256" key="3">
    <source>
        <dbReference type="ARBA" id="ARBA00023274"/>
    </source>
</evidence>
<evidence type="ECO:0000256" key="5">
    <source>
        <dbReference type="HAMAP-Rule" id="MF_00294"/>
    </source>
</evidence>
<dbReference type="InterPro" id="IPR001705">
    <property type="entry name" value="Ribosomal_bL33"/>
</dbReference>
<dbReference type="Gene3D" id="2.20.28.120">
    <property type="entry name" value="Ribosomal protein L33"/>
    <property type="match status" value="1"/>
</dbReference>
<name>A0A178M8X3_9CHLR</name>
<protein>
    <recommendedName>
        <fullName evidence="4 5">Large ribosomal subunit protein bL33</fullName>
    </recommendedName>
</protein>
<dbReference type="EMBL" id="LWQS01000060">
    <property type="protein sequence ID" value="OAN44983.1"/>
    <property type="molecule type" value="Genomic_DNA"/>
</dbReference>
<evidence type="ECO:0000256" key="4">
    <source>
        <dbReference type="ARBA" id="ARBA00035176"/>
    </source>
</evidence>
<evidence type="ECO:0000313" key="7">
    <source>
        <dbReference type="Proteomes" id="UP000078287"/>
    </source>
</evidence>
<dbReference type="OrthoDB" id="9801333at2"/>
<dbReference type="GO" id="GO:0006412">
    <property type="term" value="P:translation"/>
    <property type="evidence" value="ECO:0007669"/>
    <property type="project" value="UniProtKB-UniRule"/>
</dbReference>
<dbReference type="PROSITE" id="PS00582">
    <property type="entry name" value="RIBOSOMAL_L33"/>
    <property type="match status" value="1"/>
</dbReference>
<dbReference type="InterPro" id="IPR011332">
    <property type="entry name" value="Ribosomal_zn-bd"/>
</dbReference>
<dbReference type="PANTHER" id="PTHR15238">
    <property type="entry name" value="54S RIBOSOMAL PROTEIN L39, MITOCHONDRIAL"/>
    <property type="match status" value="1"/>
</dbReference>
<comment type="similarity">
    <text evidence="1 5">Belongs to the bacterial ribosomal protein bL33 family.</text>
</comment>
<evidence type="ECO:0000256" key="2">
    <source>
        <dbReference type="ARBA" id="ARBA00022980"/>
    </source>
</evidence>
<dbReference type="RefSeq" id="WP_066788233.1">
    <property type="nucleotide sequence ID" value="NZ_LWQS01000060.1"/>
</dbReference>
<gene>
    <name evidence="5" type="primary">rpmG</name>
    <name evidence="6" type="ORF">A6A03_02170</name>
</gene>